<keyword evidence="2" id="KW-1185">Reference proteome</keyword>
<dbReference type="EnsemblPlants" id="Kaladp0053s0172.1.v1.1">
    <property type="protein sequence ID" value="Kaladp0053s0172.1.v1.1.CDS.1"/>
    <property type="gene ID" value="Kaladp0053s0172.v1.1"/>
</dbReference>
<sequence>MLSCRTVVVCIIEIEKMGFLHPFKKCTIVRNKEAIHLLTCLGLSFKLDIPFCWY</sequence>
<protein>
    <submittedName>
        <fullName evidence="1">Uncharacterized protein</fullName>
    </submittedName>
</protein>
<name>A0A7N0U2L3_KALFE</name>
<dbReference type="AlphaFoldDB" id="A0A7N0U2L3"/>
<dbReference type="Gramene" id="Kaladp0053s0172.1.v1.1">
    <property type="protein sequence ID" value="Kaladp0053s0172.1.v1.1.CDS.1"/>
    <property type="gene ID" value="Kaladp0053s0172.v1.1"/>
</dbReference>
<proteinExistence type="predicted"/>
<evidence type="ECO:0000313" key="2">
    <source>
        <dbReference type="Proteomes" id="UP000594263"/>
    </source>
</evidence>
<reference evidence="1" key="1">
    <citation type="submission" date="2021-01" db="UniProtKB">
        <authorList>
            <consortium name="EnsemblPlants"/>
        </authorList>
    </citation>
    <scope>IDENTIFICATION</scope>
</reference>
<accession>A0A7N0U2L3</accession>
<evidence type="ECO:0000313" key="1">
    <source>
        <dbReference type="EnsemblPlants" id="Kaladp0053s0172.1.v1.1.CDS.1"/>
    </source>
</evidence>
<organism evidence="1 2">
    <name type="scientific">Kalanchoe fedtschenkoi</name>
    <name type="common">Lavender scallops</name>
    <name type="synonym">South American air plant</name>
    <dbReference type="NCBI Taxonomy" id="63787"/>
    <lineage>
        <taxon>Eukaryota</taxon>
        <taxon>Viridiplantae</taxon>
        <taxon>Streptophyta</taxon>
        <taxon>Embryophyta</taxon>
        <taxon>Tracheophyta</taxon>
        <taxon>Spermatophyta</taxon>
        <taxon>Magnoliopsida</taxon>
        <taxon>eudicotyledons</taxon>
        <taxon>Gunneridae</taxon>
        <taxon>Pentapetalae</taxon>
        <taxon>Saxifragales</taxon>
        <taxon>Crassulaceae</taxon>
        <taxon>Kalanchoe</taxon>
    </lineage>
</organism>
<dbReference type="Proteomes" id="UP000594263">
    <property type="component" value="Unplaced"/>
</dbReference>